<dbReference type="InterPro" id="IPR050763">
    <property type="entry name" value="ABC_transporter_ATP-binding"/>
</dbReference>
<dbReference type="InterPro" id="IPR003439">
    <property type="entry name" value="ABC_transporter-like_ATP-bd"/>
</dbReference>
<dbReference type="GO" id="GO:0005886">
    <property type="term" value="C:plasma membrane"/>
    <property type="evidence" value="ECO:0007669"/>
    <property type="project" value="UniProtKB-SubCell"/>
</dbReference>
<evidence type="ECO:0000313" key="7">
    <source>
        <dbReference type="EMBL" id="CCH80016.1"/>
    </source>
</evidence>
<evidence type="ECO:0000313" key="8">
    <source>
        <dbReference type="Proteomes" id="UP000035721"/>
    </source>
</evidence>
<dbReference type="Gene3D" id="3.40.50.300">
    <property type="entry name" value="P-loop containing nucleotide triphosphate hydrolases"/>
    <property type="match status" value="1"/>
</dbReference>
<comment type="subcellular location">
    <subcellularLocation>
        <location evidence="1">Cell membrane</location>
        <topology evidence="1">Peripheral membrane protein</topology>
    </subcellularLocation>
</comment>
<feature type="domain" description="ABC transporter" evidence="6">
    <location>
        <begin position="6"/>
        <end position="231"/>
    </location>
</feature>
<evidence type="ECO:0000256" key="1">
    <source>
        <dbReference type="ARBA" id="ARBA00004202"/>
    </source>
</evidence>
<dbReference type="RefSeq" id="WP_048555888.1">
    <property type="nucleotide sequence ID" value="NZ_HF570958.1"/>
</dbReference>
<dbReference type="InterPro" id="IPR017871">
    <property type="entry name" value="ABC_transporter-like_CS"/>
</dbReference>
<dbReference type="PANTHER" id="PTHR42711:SF16">
    <property type="entry name" value="ABC TRANSPORTER ATP-BINDING PROTEIN"/>
    <property type="match status" value="1"/>
</dbReference>
<proteinExistence type="predicted"/>
<organism evidence="7 8">
    <name type="scientific">Nostocoides japonicum T1-X7</name>
    <dbReference type="NCBI Taxonomy" id="1194083"/>
    <lineage>
        <taxon>Bacteria</taxon>
        <taxon>Bacillati</taxon>
        <taxon>Actinomycetota</taxon>
        <taxon>Actinomycetes</taxon>
        <taxon>Micrococcales</taxon>
        <taxon>Intrasporangiaceae</taxon>
        <taxon>Nostocoides</taxon>
    </lineage>
</organism>
<sequence length="306" mass="33000">MAETAVDVKDLSKRYGDRVVVDDVGFVVEAGEIFGILGPNGAGKTTTVESIAGLRIGDAGSVRVHGIDPWTDRRSLTRVLGIQLQESRLQPKITVREALELWSALHPDPEPWPGLAERLGLEPHLDQRFVSLSGGQQQRLSIALALVGRPRVVILDELSTGLDPRARRDVWQLVRDVRDAGATVLLVTHAMEEAQELCDRIAIVDHGRITALDTPDGLIEAAGALTRTSFVPSAPTDLEALRAIRGVASVRRADDRVVVEGIEDAALAVLSALAGQQVVPHRLRVSGATLDTAYLDLTAHPDKEFA</sequence>
<keyword evidence="3" id="KW-0547">Nucleotide-binding</keyword>
<dbReference type="InterPro" id="IPR027417">
    <property type="entry name" value="P-loop_NTPase"/>
</dbReference>
<dbReference type="InterPro" id="IPR003593">
    <property type="entry name" value="AAA+_ATPase"/>
</dbReference>
<keyword evidence="8" id="KW-1185">Reference proteome</keyword>
<dbReference type="SMART" id="SM00382">
    <property type="entry name" value="AAA"/>
    <property type="match status" value="1"/>
</dbReference>
<dbReference type="GO" id="GO:0046677">
    <property type="term" value="P:response to antibiotic"/>
    <property type="evidence" value="ECO:0007669"/>
    <property type="project" value="UniProtKB-KW"/>
</dbReference>
<dbReference type="PANTHER" id="PTHR42711">
    <property type="entry name" value="ABC TRANSPORTER ATP-BINDING PROTEIN"/>
    <property type="match status" value="1"/>
</dbReference>
<dbReference type="GO" id="GO:0016887">
    <property type="term" value="F:ATP hydrolysis activity"/>
    <property type="evidence" value="ECO:0007669"/>
    <property type="project" value="InterPro"/>
</dbReference>
<dbReference type="CDD" id="cd03230">
    <property type="entry name" value="ABC_DR_subfamily_A"/>
    <property type="match status" value="1"/>
</dbReference>
<protein>
    <submittedName>
        <fullName evidence="7">Putative ABC transporter, ATP-binding subunit</fullName>
    </submittedName>
</protein>
<evidence type="ECO:0000256" key="2">
    <source>
        <dbReference type="ARBA" id="ARBA00022448"/>
    </source>
</evidence>
<keyword evidence="2" id="KW-0813">Transport</keyword>
<dbReference type="STRING" id="1194083.BN12_70032"/>
<keyword evidence="5" id="KW-0046">Antibiotic resistance</keyword>
<evidence type="ECO:0000256" key="5">
    <source>
        <dbReference type="ARBA" id="ARBA00023251"/>
    </source>
</evidence>
<evidence type="ECO:0000256" key="4">
    <source>
        <dbReference type="ARBA" id="ARBA00022840"/>
    </source>
</evidence>
<dbReference type="GO" id="GO:0005524">
    <property type="term" value="F:ATP binding"/>
    <property type="evidence" value="ECO:0007669"/>
    <property type="project" value="UniProtKB-KW"/>
</dbReference>
<gene>
    <name evidence="7" type="ORF">BN12_70032</name>
</gene>
<evidence type="ECO:0000259" key="6">
    <source>
        <dbReference type="PROSITE" id="PS50893"/>
    </source>
</evidence>
<dbReference type="PROSITE" id="PS50893">
    <property type="entry name" value="ABC_TRANSPORTER_2"/>
    <property type="match status" value="1"/>
</dbReference>
<dbReference type="EMBL" id="CAJB01000403">
    <property type="protein sequence ID" value="CCH80016.1"/>
    <property type="molecule type" value="Genomic_DNA"/>
</dbReference>
<dbReference type="Pfam" id="PF00005">
    <property type="entry name" value="ABC_tran"/>
    <property type="match status" value="1"/>
</dbReference>
<dbReference type="SUPFAM" id="SSF52540">
    <property type="entry name" value="P-loop containing nucleoside triphosphate hydrolases"/>
    <property type="match status" value="1"/>
</dbReference>
<dbReference type="Proteomes" id="UP000035721">
    <property type="component" value="Unassembled WGS sequence"/>
</dbReference>
<evidence type="ECO:0000256" key="3">
    <source>
        <dbReference type="ARBA" id="ARBA00022741"/>
    </source>
</evidence>
<accession>A0A077M2G4</accession>
<dbReference type="PROSITE" id="PS00211">
    <property type="entry name" value="ABC_TRANSPORTER_1"/>
    <property type="match status" value="1"/>
</dbReference>
<name>A0A077M2G4_9MICO</name>
<reference evidence="7 8" key="1">
    <citation type="journal article" date="2013" name="ISME J.">
        <title>A metabolic model for members of the genus Tetrasphaera involved in enhanced biological phosphorus removal.</title>
        <authorList>
            <person name="Kristiansen R."/>
            <person name="Nguyen H.T.T."/>
            <person name="Saunders A.M."/>
            <person name="Nielsen J.L."/>
            <person name="Wimmer R."/>
            <person name="Le V.Q."/>
            <person name="McIlroy S.J."/>
            <person name="Petrovski S."/>
            <person name="Seviour R.J."/>
            <person name="Calteau A."/>
            <person name="Nielsen K.L."/>
            <person name="Nielsen P.H."/>
        </authorList>
    </citation>
    <scope>NUCLEOTIDE SEQUENCE [LARGE SCALE GENOMIC DNA]</scope>
    <source>
        <strain evidence="7 8">T1-X7</strain>
    </source>
</reference>
<comment type="caution">
    <text evidence="7">The sequence shown here is derived from an EMBL/GenBank/DDBJ whole genome shotgun (WGS) entry which is preliminary data.</text>
</comment>
<dbReference type="AlphaFoldDB" id="A0A077M2G4"/>
<keyword evidence="4 7" id="KW-0067">ATP-binding</keyword>
<dbReference type="OrthoDB" id="9804819at2"/>